<proteinExistence type="predicted"/>
<dbReference type="AlphaFoldDB" id="A0A2T5BPQ1"/>
<comment type="caution">
    <text evidence="1">The sequence shown here is derived from an EMBL/GenBank/DDBJ whole genome shotgun (WGS) entry which is preliminary data.</text>
</comment>
<evidence type="ECO:0000313" key="2">
    <source>
        <dbReference type="Proteomes" id="UP000243859"/>
    </source>
</evidence>
<organism evidence="1 2">
    <name type="scientific">Rhodovulum imhoffii</name>
    <dbReference type="NCBI Taxonomy" id="365340"/>
    <lineage>
        <taxon>Bacteria</taxon>
        <taxon>Pseudomonadati</taxon>
        <taxon>Pseudomonadota</taxon>
        <taxon>Alphaproteobacteria</taxon>
        <taxon>Rhodobacterales</taxon>
        <taxon>Paracoccaceae</taxon>
        <taxon>Rhodovulum</taxon>
    </lineage>
</organism>
<evidence type="ECO:0000313" key="1">
    <source>
        <dbReference type="EMBL" id="PTN01043.1"/>
    </source>
</evidence>
<gene>
    <name evidence="1" type="ORF">C8N32_11847</name>
</gene>
<protein>
    <submittedName>
        <fullName evidence="1">Uncharacterized protein</fullName>
    </submittedName>
</protein>
<name>A0A2T5BPQ1_9RHOB</name>
<accession>A0A2T5BPQ1</accession>
<keyword evidence="2" id="KW-1185">Reference proteome</keyword>
<reference evidence="1 2" key="1">
    <citation type="submission" date="2018-04" db="EMBL/GenBank/DDBJ databases">
        <title>Genomic Encyclopedia of Archaeal and Bacterial Type Strains, Phase II (KMG-II): from individual species to whole genera.</title>
        <authorList>
            <person name="Goeker M."/>
        </authorList>
    </citation>
    <scope>NUCLEOTIDE SEQUENCE [LARGE SCALE GENOMIC DNA]</scope>
    <source>
        <strain evidence="1 2">DSM 18064</strain>
    </source>
</reference>
<dbReference type="Proteomes" id="UP000243859">
    <property type="component" value="Unassembled WGS sequence"/>
</dbReference>
<sequence length="33" mass="3594">GLDYAAQVENALDRLADQLEEDLNLDALLALAH</sequence>
<dbReference type="EMBL" id="QAAA01000018">
    <property type="protein sequence ID" value="PTN01043.1"/>
    <property type="molecule type" value="Genomic_DNA"/>
</dbReference>
<feature type="non-terminal residue" evidence="1">
    <location>
        <position position="1"/>
    </location>
</feature>